<evidence type="ECO:0008006" key="3">
    <source>
        <dbReference type="Google" id="ProtNLM"/>
    </source>
</evidence>
<keyword evidence="2" id="KW-1185">Reference proteome</keyword>
<dbReference type="Proteomes" id="UP001321542">
    <property type="component" value="Chromosome"/>
</dbReference>
<dbReference type="EMBL" id="AP018448">
    <property type="protein sequence ID" value="BBC30728.1"/>
    <property type="molecule type" value="Genomic_DNA"/>
</dbReference>
<sequence length="136" mass="15177">MVHIEAAGEAVPGRRCGVTYVTPSAFYIFYDPLTSHAHQDHVIGHEIAHLLLGHHERRQLSEEVPQGLAPLLDPALVEMMLGRSSYEEAEEYDAELLASYLSGRVIEHRLRSASPTGDDIQERIAHTLLSRRGADR</sequence>
<protein>
    <recommendedName>
        <fullName evidence="3">IrrE N-terminal-like domain-containing protein</fullName>
    </recommendedName>
</protein>
<name>A0ABN5VBQ4_9ACTN</name>
<organism evidence="1 2">
    <name type="scientific">Streptomyces graminofaciens</name>
    <dbReference type="NCBI Taxonomy" id="68212"/>
    <lineage>
        <taxon>Bacteria</taxon>
        <taxon>Bacillati</taxon>
        <taxon>Actinomycetota</taxon>
        <taxon>Actinomycetes</taxon>
        <taxon>Kitasatosporales</taxon>
        <taxon>Streptomycetaceae</taxon>
        <taxon>Streptomyces</taxon>
    </lineage>
</organism>
<gene>
    <name evidence="1" type="ORF">SGFS_020220</name>
</gene>
<reference evidence="1 2" key="2">
    <citation type="journal article" date="2023" name="ChemBioChem">
        <title>Acyltransferase Domain Exchange between Two Independent Type I Polyketide Synthases in the Same Producer Strain of Macrolide Antibiotics.</title>
        <authorList>
            <person name="Kudo F."/>
            <person name="Kishikawa K."/>
            <person name="Tsuboi K."/>
            <person name="Kido T."/>
            <person name="Usui T."/>
            <person name="Hashimoto J."/>
            <person name="Shin-Ya K."/>
            <person name="Miyanaga A."/>
            <person name="Eguchi T."/>
        </authorList>
    </citation>
    <scope>NUCLEOTIDE SEQUENCE [LARGE SCALE GENOMIC DNA]</scope>
    <source>
        <strain evidence="1 2">A-8890</strain>
    </source>
</reference>
<evidence type="ECO:0000313" key="1">
    <source>
        <dbReference type="EMBL" id="BBC30728.1"/>
    </source>
</evidence>
<accession>A0ABN5VBQ4</accession>
<evidence type="ECO:0000313" key="2">
    <source>
        <dbReference type="Proteomes" id="UP001321542"/>
    </source>
</evidence>
<dbReference type="RefSeq" id="WP_286249412.1">
    <property type="nucleotide sequence ID" value="NZ_AP018448.1"/>
</dbReference>
<reference evidence="1 2" key="1">
    <citation type="journal article" date="2010" name="ChemBioChem">
        <title>Cloning and characterization of the biosynthetic gene cluster of 16-membered macrolide antibiotic FD-891: involvement of a dual functional cytochrome P450 monooxygenase catalyzing epoxidation and hydroxylation.</title>
        <authorList>
            <person name="Kudo F."/>
            <person name="Motegi A."/>
            <person name="Mizoue K."/>
            <person name="Eguchi T."/>
        </authorList>
    </citation>
    <scope>NUCLEOTIDE SEQUENCE [LARGE SCALE GENOMIC DNA]</scope>
    <source>
        <strain evidence="1 2">A-8890</strain>
    </source>
</reference>
<proteinExistence type="predicted"/>